<keyword evidence="3" id="KW-1185">Reference proteome</keyword>
<evidence type="ECO:0008006" key="4">
    <source>
        <dbReference type="Google" id="ProtNLM"/>
    </source>
</evidence>
<accession>A0AAN7YTR4</accession>
<dbReference type="Pfam" id="PF05725">
    <property type="entry name" value="FNIP"/>
    <property type="match status" value="5"/>
</dbReference>
<name>A0AAN7YTR4_9MYCE</name>
<dbReference type="PANTHER" id="PTHR32134:SF182">
    <property type="entry name" value="FNIP REPEAT-CONTAINING PROTEIN"/>
    <property type="match status" value="1"/>
</dbReference>
<dbReference type="PANTHER" id="PTHR32134">
    <property type="entry name" value="FNIP REPEAT-CONTAINING PROTEIN"/>
    <property type="match status" value="1"/>
</dbReference>
<keyword evidence="1" id="KW-0677">Repeat</keyword>
<sequence length="714" mass="81960">MNENQNENSKLFFSIWRNNYLKKKILRQLKVIKFHSNTLVITCNNNKLLSSKNEDFKNQKSIEILFRKNEKDYENMKKLLKQISNLPSHINELSIRNDNENFYKDNLLELESFFKDNLIPNSITSLKFDDSFPFKIEMLPNQLKILNWGRRNQYKIPIGLLPIGLEELHYHGNSRLKLGSLPPTLKRLYLGGGFKVNISDPPGLLPKGLEVLLVNKQFNHPLNGCLPESLTKLFFHDSGYFNQEFKIGDLPSSITELKLPECFNQPIGLNQLPSSLKSLKFTKSCETHTFKQLIEPGNLPNSLTYLRMNPGYDIALKVGSIPSSMKKLVFKNSFNQQLIDVDGSNRLIPDSVTTLKLDFLWNQKLSVGTFSNNLVKLYFVVGNINAYYNTGKTQIIEAGVLPNSLKTLRLSPKFIIKEGSIPFGLKSFHCFSTEQLKYLPTSVEKLKFVEFFNDIVLQHQLPPNITSLSFGGRFEKPLIITDDDAPCKRLKKVEFCGSFSNDLFLPSTVETLMFGCIGEISPLDSMIGSSLLLERQKEYIQALNPFNSRILFRKQIIVLPKNLKSLYLGVHFNKVLQKNHLPQSLTLLELGGKYTQNINSQSLPNSIKFLIVRGSPIFEKNFPSQPNQEICVVNQQQKGSELLIFTHSTNYQFLEKNSKTLLKHPNYLDIIKFFSENNLKTCEVYENSIYPYHIFPIVDKKLFKKISNKLISKI</sequence>
<evidence type="ECO:0000256" key="1">
    <source>
        <dbReference type="ARBA" id="ARBA00022737"/>
    </source>
</evidence>
<evidence type="ECO:0000313" key="2">
    <source>
        <dbReference type="EMBL" id="KAK5578421.1"/>
    </source>
</evidence>
<gene>
    <name evidence="2" type="ORF">RB653_008092</name>
</gene>
<evidence type="ECO:0000313" key="3">
    <source>
        <dbReference type="Proteomes" id="UP001344447"/>
    </source>
</evidence>
<reference evidence="2 3" key="1">
    <citation type="submission" date="2023-11" db="EMBL/GenBank/DDBJ databases">
        <title>Dfirmibasis_genome.</title>
        <authorList>
            <person name="Edelbroek B."/>
            <person name="Kjellin J."/>
            <person name="Jerlstrom-Hultqvist J."/>
            <person name="Soderbom F."/>
        </authorList>
    </citation>
    <scope>NUCLEOTIDE SEQUENCE [LARGE SCALE GENOMIC DNA]</scope>
    <source>
        <strain evidence="2 3">TNS-C-14</strain>
    </source>
</reference>
<dbReference type="InterPro" id="IPR051251">
    <property type="entry name" value="STK_FNIP-Repeat"/>
</dbReference>
<organism evidence="2 3">
    <name type="scientific">Dictyostelium firmibasis</name>
    <dbReference type="NCBI Taxonomy" id="79012"/>
    <lineage>
        <taxon>Eukaryota</taxon>
        <taxon>Amoebozoa</taxon>
        <taxon>Evosea</taxon>
        <taxon>Eumycetozoa</taxon>
        <taxon>Dictyostelia</taxon>
        <taxon>Dictyosteliales</taxon>
        <taxon>Dictyosteliaceae</taxon>
        <taxon>Dictyostelium</taxon>
    </lineage>
</organism>
<dbReference type="AlphaFoldDB" id="A0AAN7YTR4"/>
<dbReference type="EMBL" id="JAVFKY010000003">
    <property type="protein sequence ID" value="KAK5578421.1"/>
    <property type="molecule type" value="Genomic_DNA"/>
</dbReference>
<comment type="caution">
    <text evidence="2">The sequence shown here is derived from an EMBL/GenBank/DDBJ whole genome shotgun (WGS) entry which is preliminary data.</text>
</comment>
<dbReference type="InterPro" id="IPR008615">
    <property type="entry name" value="FNIP"/>
</dbReference>
<protein>
    <recommendedName>
        <fullName evidence="4">FNIP repeat-containing protein</fullName>
    </recommendedName>
</protein>
<proteinExistence type="predicted"/>
<dbReference type="Proteomes" id="UP001344447">
    <property type="component" value="Unassembled WGS sequence"/>
</dbReference>